<reference evidence="2" key="1">
    <citation type="submission" date="2016-06" db="EMBL/GenBank/DDBJ databases">
        <title>Parallel loss of symbiosis genes in relatives of nitrogen-fixing non-legume Parasponia.</title>
        <authorList>
            <person name="Van Velzen R."/>
            <person name="Holmer R."/>
            <person name="Bu F."/>
            <person name="Rutten L."/>
            <person name="Van Zeijl A."/>
            <person name="Liu W."/>
            <person name="Santuari L."/>
            <person name="Cao Q."/>
            <person name="Sharma T."/>
            <person name="Shen D."/>
            <person name="Roswanjaya Y."/>
            <person name="Wardhani T."/>
            <person name="Kalhor M.S."/>
            <person name="Jansen J."/>
            <person name="Van den Hoogen J."/>
            <person name="Gungor B."/>
            <person name="Hartog M."/>
            <person name="Hontelez J."/>
            <person name="Verver J."/>
            <person name="Yang W.-C."/>
            <person name="Schijlen E."/>
            <person name="Repin R."/>
            <person name="Schilthuizen M."/>
            <person name="Schranz E."/>
            <person name="Heidstra R."/>
            <person name="Miyata K."/>
            <person name="Fedorova E."/>
            <person name="Kohlen W."/>
            <person name="Bisseling T."/>
            <person name="Smit S."/>
            <person name="Geurts R."/>
        </authorList>
    </citation>
    <scope>NUCLEOTIDE SEQUENCE [LARGE SCALE GENOMIC DNA]</scope>
    <source>
        <strain evidence="2">cv. WU1-14</strain>
    </source>
</reference>
<organism evidence="1 2">
    <name type="scientific">Parasponia andersonii</name>
    <name type="common">Sponia andersonii</name>
    <dbReference type="NCBI Taxonomy" id="3476"/>
    <lineage>
        <taxon>Eukaryota</taxon>
        <taxon>Viridiplantae</taxon>
        <taxon>Streptophyta</taxon>
        <taxon>Embryophyta</taxon>
        <taxon>Tracheophyta</taxon>
        <taxon>Spermatophyta</taxon>
        <taxon>Magnoliopsida</taxon>
        <taxon>eudicotyledons</taxon>
        <taxon>Gunneridae</taxon>
        <taxon>Pentapetalae</taxon>
        <taxon>rosids</taxon>
        <taxon>fabids</taxon>
        <taxon>Rosales</taxon>
        <taxon>Cannabaceae</taxon>
        <taxon>Parasponia</taxon>
    </lineage>
</organism>
<gene>
    <name evidence="1" type="ORF">PanWU01x14_236540</name>
</gene>
<sequence>MDVDNFSIISFFFFIPPSHTLIYPSSSFLQATLSSIHLLHSSKPTLSLSLSHCLKTKVDAKLFKYKLESSTSSHPSNHATGKQLLRRHQHKSCREFTMSLSSTNRLCRTTKTTQQWCGWARYRGTGGLS</sequence>
<evidence type="ECO:0000313" key="1">
    <source>
        <dbReference type="EMBL" id="PON48547.1"/>
    </source>
</evidence>
<proteinExistence type="predicted"/>
<keyword evidence="2" id="KW-1185">Reference proteome</keyword>
<accession>A0A2P5BIE4</accession>
<evidence type="ECO:0000313" key="2">
    <source>
        <dbReference type="Proteomes" id="UP000237105"/>
    </source>
</evidence>
<dbReference type="AlphaFoldDB" id="A0A2P5BIE4"/>
<dbReference type="Proteomes" id="UP000237105">
    <property type="component" value="Unassembled WGS sequence"/>
</dbReference>
<dbReference type="EMBL" id="JXTB01000275">
    <property type="protein sequence ID" value="PON48547.1"/>
    <property type="molecule type" value="Genomic_DNA"/>
</dbReference>
<comment type="caution">
    <text evidence="1">The sequence shown here is derived from an EMBL/GenBank/DDBJ whole genome shotgun (WGS) entry which is preliminary data.</text>
</comment>
<name>A0A2P5BIE4_PARAD</name>
<protein>
    <submittedName>
        <fullName evidence="1">Uncharacterized protein</fullName>
    </submittedName>
</protein>